<accession>A0A2S9H3Y1</accession>
<name>A0A2S9H3Y1_9BURK</name>
<proteinExistence type="predicted"/>
<feature type="compositionally biased region" description="Low complexity" evidence="1">
    <location>
        <begin position="34"/>
        <end position="50"/>
    </location>
</feature>
<evidence type="ECO:0000313" key="3">
    <source>
        <dbReference type="Proteomes" id="UP000237839"/>
    </source>
</evidence>
<protein>
    <submittedName>
        <fullName evidence="2">Uncharacterized protein</fullName>
    </submittedName>
</protein>
<feature type="region of interest" description="Disordered" evidence="1">
    <location>
        <begin position="28"/>
        <end position="60"/>
    </location>
</feature>
<comment type="caution">
    <text evidence="2">The sequence shown here is derived from an EMBL/GenBank/DDBJ whole genome shotgun (WGS) entry which is preliminary data.</text>
</comment>
<dbReference type="RefSeq" id="WP_105530404.1">
    <property type="nucleotide sequence ID" value="NZ_PUGF01000002.1"/>
</dbReference>
<organism evidence="2 3">
    <name type="scientific">Solimicrobium silvestre</name>
    <dbReference type="NCBI Taxonomy" id="2099400"/>
    <lineage>
        <taxon>Bacteria</taxon>
        <taxon>Pseudomonadati</taxon>
        <taxon>Pseudomonadota</taxon>
        <taxon>Betaproteobacteria</taxon>
        <taxon>Burkholderiales</taxon>
        <taxon>Oxalobacteraceae</taxon>
        <taxon>Solimicrobium</taxon>
    </lineage>
</organism>
<reference evidence="2 3" key="1">
    <citation type="submission" date="2018-02" db="EMBL/GenBank/DDBJ databases">
        <title>Solimicrobium silvestre gen. nov., sp. nov., isolated from alpine forest soil.</title>
        <authorList>
            <person name="Margesin R."/>
            <person name="Albuquerque L."/>
            <person name="Zhang D.-C."/>
            <person name="Froufe H.J.C."/>
            <person name="Severino R."/>
            <person name="Roxo I."/>
            <person name="Egas C."/>
            <person name="Da Costa M.S."/>
        </authorList>
    </citation>
    <scope>NUCLEOTIDE SEQUENCE [LARGE SCALE GENOMIC DNA]</scope>
    <source>
        <strain evidence="2 3">S20-91</strain>
    </source>
</reference>
<gene>
    <name evidence="2" type="ORF">S2091_0695</name>
</gene>
<feature type="compositionally biased region" description="Gly residues" evidence="1">
    <location>
        <begin position="51"/>
        <end position="60"/>
    </location>
</feature>
<sequence>MNRKFLIYAIVVTVLTTGITWQKLVASESNDQNRSGASRGSGWSSFMGNGSLAGGSGGHK</sequence>
<dbReference type="Proteomes" id="UP000237839">
    <property type="component" value="Unassembled WGS sequence"/>
</dbReference>
<keyword evidence="3" id="KW-1185">Reference proteome</keyword>
<evidence type="ECO:0000313" key="2">
    <source>
        <dbReference type="EMBL" id="PRC94692.1"/>
    </source>
</evidence>
<dbReference type="AlphaFoldDB" id="A0A2S9H3Y1"/>
<dbReference type="EMBL" id="PUGF01000002">
    <property type="protein sequence ID" value="PRC94692.1"/>
    <property type="molecule type" value="Genomic_DNA"/>
</dbReference>
<evidence type="ECO:0000256" key="1">
    <source>
        <dbReference type="SAM" id="MobiDB-lite"/>
    </source>
</evidence>